<dbReference type="Pfam" id="PF00041">
    <property type="entry name" value="fn3"/>
    <property type="match status" value="1"/>
</dbReference>
<dbReference type="InterPro" id="IPR013783">
    <property type="entry name" value="Ig-like_fold"/>
</dbReference>
<dbReference type="InterPro" id="IPR036116">
    <property type="entry name" value="FN3_sf"/>
</dbReference>
<dbReference type="SMART" id="SM00060">
    <property type="entry name" value="FN3"/>
    <property type="match status" value="1"/>
</dbReference>
<feature type="region of interest" description="Disordered" evidence="3">
    <location>
        <begin position="1127"/>
        <end position="1149"/>
    </location>
</feature>
<dbReference type="PROSITE" id="PS50853">
    <property type="entry name" value="FN3"/>
    <property type="match status" value="1"/>
</dbReference>
<dbReference type="GO" id="GO:0016798">
    <property type="term" value="F:hydrolase activity, acting on glycosyl bonds"/>
    <property type="evidence" value="ECO:0007669"/>
    <property type="project" value="UniProtKB-KW"/>
</dbReference>
<gene>
    <name evidence="6" type="ORF">SAMN05443575_3076</name>
</gene>
<keyword evidence="4" id="KW-0472">Membrane</keyword>
<evidence type="ECO:0000313" key="6">
    <source>
        <dbReference type="EMBL" id="SHH00852.1"/>
    </source>
</evidence>
<dbReference type="STRING" id="1206085.SAMN05443575_3076"/>
<dbReference type="SUPFAM" id="SSF49265">
    <property type="entry name" value="Fibronectin type III"/>
    <property type="match status" value="1"/>
</dbReference>
<keyword evidence="4" id="KW-0812">Transmembrane</keyword>
<dbReference type="InterPro" id="IPR003961">
    <property type="entry name" value="FN3_dom"/>
</dbReference>
<dbReference type="EMBL" id="FQVU01000004">
    <property type="protein sequence ID" value="SHH00852.1"/>
    <property type="molecule type" value="Genomic_DNA"/>
</dbReference>
<keyword evidence="2" id="KW-0624">Polysaccharide degradation</keyword>
<dbReference type="RefSeq" id="WP_073391305.1">
    <property type="nucleotide sequence ID" value="NZ_FQVU01000004.1"/>
</dbReference>
<dbReference type="OrthoDB" id="5165482at2"/>
<evidence type="ECO:0000259" key="5">
    <source>
        <dbReference type="PROSITE" id="PS50853"/>
    </source>
</evidence>
<feature type="domain" description="Fibronectin type-III" evidence="5">
    <location>
        <begin position="508"/>
        <end position="605"/>
    </location>
</feature>
<feature type="region of interest" description="Disordered" evidence="3">
    <location>
        <begin position="464"/>
        <end position="493"/>
    </location>
</feature>
<proteinExistence type="predicted"/>
<keyword evidence="4" id="KW-1133">Transmembrane helix</keyword>
<feature type="region of interest" description="Disordered" evidence="3">
    <location>
        <begin position="598"/>
        <end position="617"/>
    </location>
</feature>
<evidence type="ECO:0000256" key="4">
    <source>
        <dbReference type="SAM" id="Phobius"/>
    </source>
</evidence>
<dbReference type="AlphaFoldDB" id="A0A1M5PGE5"/>
<keyword evidence="2" id="KW-0119">Carbohydrate metabolism</keyword>
<dbReference type="GO" id="GO:0000272">
    <property type="term" value="P:polysaccharide catabolic process"/>
    <property type="evidence" value="ECO:0007669"/>
    <property type="project" value="UniProtKB-KW"/>
</dbReference>
<feature type="region of interest" description="Disordered" evidence="3">
    <location>
        <begin position="1"/>
        <end position="28"/>
    </location>
</feature>
<name>A0A1M5PGE5_9ACTN</name>
<feature type="transmembrane region" description="Helical" evidence="4">
    <location>
        <begin position="36"/>
        <end position="57"/>
    </location>
</feature>
<dbReference type="CDD" id="cd00063">
    <property type="entry name" value="FN3"/>
    <property type="match status" value="1"/>
</dbReference>
<evidence type="ECO:0000313" key="7">
    <source>
        <dbReference type="Proteomes" id="UP000186132"/>
    </source>
</evidence>
<dbReference type="Proteomes" id="UP000186132">
    <property type="component" value="Unassembled WGS sequence"/>
</dbReference>
<keyword evidence="1" id="KW-0378">Hydrolase</keyword>
<evidence type="ECO:0000256" key="1">
    <source>
        <dbReference type="ARBA" id="ARBA00023295"/>
    </source>
</evidence>
<protein>
    <submittedName>
        <fullName evidence="6">Fibronectin type III domain-containing protein</fullName>
    </submittedName>
</protein>
<accession>A0A1M5PGE5</accession>
<organism evidence="6 7">
    <name type="scientific">Jatrophihabitans endophyticus</name>
    <dbReference type="NCBI Taxonomy" id="1206085"/>
    <lineage>
        <taxon>Bacteria</taxon>
        <taxon>Bacillati</taxon>
        <taxon>Actinomycetota</taxon>
        <taxon>Actinomycetes</taxon>
        <taxon>Jatrophihabitantales</taxon>
        <taxon>Jatrophihabitantaceae</taxon>
        <taxon>Jatrophihabitans</taxon>
    </lineage>
</organism>
<evidence type="ECO:0000256" key="2">
    <source>
        <dbReference type="ARBA" id="ARBA00023326"/>
    </source>
</evidence>
<reference evidence="6 7" key="1">
    <citation type="submission" date="2016-11" db="EMBL/GenBank/DDBJ databases">
        <authorList>
            <person name="Jaros S."/>
            <person name="Januszkiewicz K."/>
            <person name="Wedrychowicz H."/>
        </authorList>
    </citation>
    <scope>NUCLEOTIDE SEQUENCE [LARGE SCALE GENOMIC DNA]</scope>
    <source>
        <strain evidence="6 7">DSM 45627</strain>
    </source>
</reference>
<evidence type="ECO:0000256" key="3">
    <source>
        <dbReference type="SAM" id="MobiDB-lite"/>
    </source>
</evidence>
<dbReference type="Gene3D" id="2.60.40.10">
    <property type="entry name" value="Immunoglobulins"/>
    <property type="match status" value="1"/>
</dbReference>
<keyword evidence="1" id="KW-0326">Glycosidase</keyword>
<keyword evidence="7" id="KW-1185">Reference proteome</keyword>
<sequence length="1149" mass="115073">MVGARWRDAAAFSTAPGSGSRRTDGSLAARPSRRQAVALLAALAVVCGSVAAVSYLVEPDDARSFDLFGGSVLLADAVAPVSVDLASGRPTVRLVDASAQVGAQRAEDVAVEPMADGALLLDKQTGEFNIVDSTGFVLKKDGGVPLPRRAGATGASAVAARDFAYVQRTGPTGTSVYLVGATTVQGAASGATARPRAFLSLPDQVSSAPGTAATAGNDLWVLAGTGSTRTLRHLSLPADSATGARLRSQRAATVDGPAAVASLDEFTGVANATTDVKTTGTVDSPVAVAARDHITVFWGDGQQRTARYAAPAGVDTVLAATNASSRIAFLLHGSRGWSVVSVAPDGTGLRGPTPLGNVPAGARLVTPAVSGGSLYTLGAASGGLWRIGLDGSAERLPGLASYPVARQDGRAVEAAGFGDAYVVARGPRVIVNSPNHQLAVGVFTDGSRRPVRIDKSAAVTISSGGGAEALTRSRNDDVPTPQPGRSTAAPKPVAPVTNLVDCSTTSQKPHIPAFTTSTPGSRSVALAWTYPITDRTDCVPRTYVVTVRSLRAGAPQPPSRVTVDGQQSVNLAGLFPSTLYELTVTAYINGKGTSSAPIRVTTGPEGPAAPRTVTARADSSGNWSIGWRSCGTVSAGCVPSASWRVVPQFCDGLGLSTAPAAIDAPADPTTTVQPAAVLRGGSALLGRGLRFQVEGIGTDGTVGTPSASTGCVTSWAPPRAGDLRLTASKPADAAVGATSSTTVSLSLGSDPIAAVGGVGAKVTFTLSGGGSDQTYTTVVSGRASTLTHTFADAKPGVTYTAKATVSPPGHPAAAVSVTADGVTARATWPTPSVSASCPRSSSLDLTCTLAVTLGGFPTNGETFALADGSVLRCGEATLRLTDGSFDSGSLTATVKGVSQLQNYYGSCTVTAGVVETSGGTLLYGGVPSPLKTVDVSLGAPASLDLAAGDFAAAWPDSGSSARVNYTGSANLDALTTGWALTLHAPDGSVCGTSNSEPNPTTVSAGDCVQPYGDQSGWYVSLTYRNTTDGGGHSVDRIPLSGGPPSYQPCTVAASDVTATWGATIADGVTVGATGSLAGCTGWRYELLAPDGTSCGTTTGSPADSPAPNITLTCGTAPSSGDWSVAVSWNNPNGTSGDAKPTVTGDPPTS</sequence>